<protein>
    <recommendedName>
        <fullName evidence="6">Adenylate kinase</fullName>
        <ecNumber evidence="6">2.7.4.3</ecNumber>
    </recommendedName>
</protein>
<dbReference type="Gene3D" id="3.40.50.300">
    <property type="entry name" value="P-loop containing nucleotide triphosphate hydrolases"/>
    <property type="match status" value="1"/>
</dbReference>
<keyword evidence="1 5" id="KW-0808">Transferase</keyword>
<dbReference type="PANTHER" id="PTHR23359">
    <property type="entry name" value="NUCLEOTIDE KINASE"/>
    <property type="match status" value="1"/>
</dbReference>
<dbReference type="CDD" id="cd01428">
    <property type="entry name" value="ADK"/>
    <property type="match status" value="1"/>
</dbReference>
<name>A0A0G0SF95_9BACT</name>
<reference evidence="7 8" key="1">
    <citation type="journal article" date="2015" name="Nature">
        <title>rRNA introns, odd ribosomes, and small enigmatic genomes across a large radiation of phyla.</title>
        <authorList>
            <person name="Brown C.T."/>
            <person name="Hug L.A."/>
            <person name="Thomas B.C."/>
            <person name="Sharon I."/>
            <person name="Castelle C.J."/>
            <person name="Singh A."/>
            <person name="Wilkins M.J."/>
            <person name="Williams K.H."/>
            <person name="Banfield J.F."/>
        </authorList>
    </citation>
    <scope>NUCLEOTIDE SEQUENCE [LARGE SCALE GENOMIC DNA]</scope>
</reference>
<comment type="catalytic activity">
    <reaction evidence="6">
        <text>AMP + ATP = 2 ADP</text>
        <dbReference type="Rhea" id="RHEA:12973"/>
        <dbReference type="ChEBI" id="CHEBI:30616"/>
        <dbReference type="ChEBI" id="CHEBI:456215"/>
        <dbReference type="ChEBI" id="CHEBI:456216"/>
        <dbReference type="EC" id="2.7.4.3"/>
    </reaction>
</comment>
<accession>A0A0G0SF95</accession>
<dbReference type="SUPFAM" id="SSF52540">
    <property type="entry name" value="P-loop containing nucleoside triphosphate hydrolases"/>
    <property type="match status" value="1"/>
</dbReference>
<comment type="caution">
    <text evidence="7">The sequence shown here is derived from an EMBL/GenBank/DDBJ whole genome shotgun (WGS) entry which is preliminary data.</text>
</comment>
<dbReference type="GO" id="GO:0005524">
    <property type="term" value="F:ATP binding"/>
    <property type="evidence" value="ECO:0007669"/>
    <property type="project" value="UniProtKB-KW"/>
</dbReference>
<evidence type="ECO:0000313" key="8">
    <source>
        <dbReference type="Proteomes" id="UP000034293"/>
    </source>
</evidence>
<dbReference type="AlphaFoldDB" id="A0A0G0SF95"/>
<keyword evidence="6" id="KW-0067">ATP-binding</keyword>
<evidence type="ECO:0000256" key="4">
    <source>
        <dbReference type="ARBA" id="ARBA00022777"/>
    </source>
</evidence>
<organism evidence="7 8">
    <name type="scientific">Candidatus Woesebacteria bacterium GW2011_GWA1_40_43</name>
    <dbReference type="NCBI Taxonomy" id="1618553"/>
    <lineage>
        <taxon>Bacteria</taxon>
        <taxon>Candidatus Woeseibacteriota</taxon>
    </lineage>
</organism>
<evidence type="ECO:0000256" key="3">
    <source>
        <dbReference type="ARBA" id="ARBA00022741"/>
    </source>
</evidence>
<dbReference type="EMBL" id="LBZA01000024">
    <property type="protein sequence ID" value="KKR63464.1"/>
    <property type="molecule type" value="Genomic_DNA"/>
</dbReference>
<gene>
    <name evidence="7" type="ORF">UU02_C0024G0007</name>
</gene>
<comment type="similarity">
    <text evidence="5">Belongs to the adenylate kinase family.</text>
</comment>
<dbReference type="GO" id="GO:0004017">
    <property type="term" value="F:AMP kinase activity"/>
    <property type="evidence" value="ECO:0007669"/>
    <property type="project" value="UniProtKB-EC"/>
</dbReference>
<sequence>MEKESLQFIFFIGKGGSGKDTQANLLLEKLQDSVKLSTGEIYRGARDCVGEFVKYHSILEPYIANVDSGGYIPDEPIVKIVKEVLLEKTENGIATFLFTGFPRTVTQLNLVDDMFIEMSKDFEIFTNYIYYPVSDETTRERSKMRNYIAKVSGLPLRDDDRPESVEKKLRTFHELTKPLIERLAIEDRLIVVNAEKTIPEIELETSTPQRAHISTWPHRLVV</sequence>
<dbReference type="EC" id="2.7.4.3" evidence="6"/>
<evidence type="ECO:0000256" key="2">
    <source>
        <dbReference type="ARBA" id="ARBA00022727"/>
    </source>
</evidence>
<evidence type="ECO:0000313" key="7">
    <source>
        <dbReference type="EMBL" id="KKR63464.1"/>
    </source>
</evidence>
<evidence type="ECO:0000256" key="6">
    <source>
        <dbReference type="RuleBase" id="RU003331"/>
    </source>
</evidence>
<keyword evidence="3 6" id="KW-0547">Nucleotide-binding</keyword>
<keyword evidence="4 5" id="KW-0418">Kinase</keyword>
<dbReference type="InterPro" id="IPR027417">
    <property type="entry name" value="P-loop_NTPase"/>
</dbReference>
<comment type="subunit">
    <text evidence="6">Monomer.</text>
</comment>
<dbReference type="InterPro" id="IPR000850">
    <property type="entry name" value="Adenylat/UMP-CMP_kin"/>
</dbReference>
<dbReference type="GO" id="GO:0005737">
    <property type="term" value="C:cytoplasm"/>
    <property type="evidence" value="ECO:0007669"/>
    <property type="project" value="UniProtKB-SubCell"/>
</dbReference>
<evidence type="ECO:0000256" key="5">
    <source>
        <dbReference type="RuleBase" id="RU003330"/>
    </source>
</evidence>
<dbReference type="Pfam" id="PF00406">
    <property type="entry name" value="ADK"/>
    <property type="match status" value="1"/>
</dbReference>
<keyword evidence="2" id="KW-0545">Nucleotide biosynthesis</keyword>
<comment type="subcellular location">
    <subcellularLocation>
        <location evidence="6">Cytoplasm</location>
    </subcellularLocation>
</comment>
<dbReference type="PRINTS" id="PR00094">
    <property type="entry name" value="ADENYLTKNASE"/>
</dbReference>
<dbReference type="Proteomes" id="UP000034293">
    <property type="component" value="Unassembled WGS sequence"/>
</dbReference>
<evidence type="ECO:0000256" key="1">
    <source>
        <dbReference type="ARBA" id="ARBA00022679"/>
    </source>
</evidence>
<proteinExistence type="inferred from homology"/>